<evidence type="ECO:0000259" key="1">
    <source>
        <dbReference type="Pfam" id="PF12697"/>
    </source>
</evidence>
<reference evidence="2 3" key="1">
    <citation type="submission" date="2023-09" db="EMBL/GenBank/DDBJ databases">
        <title>Whole genome shotgun sequencing (WGS) of Bosea sp. ZW T0_25, isolated from stored onions (Allium cepa).</title>
        <authorList>
            <person name="Stoll D.A."/>
            <person name="Huch M."/>
        </authorList>
    </citation>
    <scope>NUCLEOTIDE SEQUENCE [LARGE SCALE GENOMIC DNA]</scope>
    <source>
        <strain evidence="2 3">ZW T0_25</strain>
    </source>
</reference>
<dbReference type="PANTHER" id="PTHR37946">
    <property type="entry name" value="SLL1969 PROTEIN"/>
    <property type="match status" value="1"/>
</dbReference>
<feature type="domain" description="AB hydrolase-1" evidence="1">
    <location>
        <begin position="74"/>
        <end position="211"/>
    </location>
</feature>
<organism evidence="2 3">
    <name type="scientific">Bosea rubneri</name>
    <dbReference type="NCBI Taxonomy" id="3075434"/>
    <lineage>
        <taxon>Bacteria</taxon>
        <taxon>Pseudomonadati</taxon>
        <taxon>Pseudomonadota</taxon>
        <taxon>Alphaproteobacteria</taxon>
        <taxon>Hyphomicrobiales</taxon>
        <taxon>Boseaceae</taxon>
        <taxon>Bosea</taxon>
    </lineage>
</organism>
<gene>
    <name evidence="2" type="ORF">RKE40_04425</name>
</gene>
<dbReference type="SUPFAM" id="SSF53474">
    <property type="entry name" value="alpha/beta-Hydrolases"/>
    <property type="match status" value="1"/>
</dbReference>
<evidence type="ECO:0000313" key="2">
    <source>
        <dbReference type="EMBL" id="MDU0339107.1"/>
    </source>
</evidence>
<dbReference type="EMBL" id="JAWDID010000004">
    <property type="protein sequence ID" value="MDU0339107.1"/>
    <property type="molecule type" value="Genomic_DNA"/>
</dbReference>
<evidence type="ECO:0000313" key="3">
    <source>
        <dbReference type="Proteomes" id="UP001254257"/>
    </source>
</evidence>
<dbReference type="PANTHER" id="PTHR37946:SF1">
    <property type="entry name" value="SLL1969 PROTEIN"/>
    <property type="match status" value="1"/>
</dbReference>
<dbReference type="InterPro" id="IPR000073">
    <property type="entry name" value="AB_hydrolase_1"/>
</dbReference>
<dbReference type="GO" id="GO:0016787">
    <property type="term" value="F:hydrolase activity"/>
    <property type="evidence" value="ECO:0007669"/>
    <property type="project" value="UniProtKB-KW"/>
</dbReference>
<sequence length="296" mass="31966">MSVLIMLSTPPRRACTQLEALPVSYAPARNETQLLKHTRRGFRACDGRNQLRIPGPGSHLAFLAQKMANSMDGIVLLHGIARRSGSLASLERHLHSAGYATLNLDYPARQTGLRQIAEGLQQPIGAFEDGMDGRLHFVTHSMGGLVARALIAQHRPERLGRVVMLAPPNEGSEIADLLGGNPFYRAFFGPAGAELVTARPEALQGLLGAVDYPLGVIAGDRSLYPLSSLLLPGPNDGRVSVERTQVAGMSDHITVHATHPLIMRNREAVRQVLYFLAHGRFERANAATETTEAAAP</sequence>
<dbReference type="Pfam" id="PF12697">
    <property type="entry name" value="Abhydrolase_6"/>
    <property type="match status" value="1"/>
</dbReference>
<keyword evidence="3" id="KW-1185">Reference proteome</keyword>
<dbReference type="Gene3D" id="3.40.50.1820">
    <property type="entry name" value="alpha/beta hydrolase"/>
    <property type="match status" value="1"/>
</dbReference>
<dbReference type="InterPro" id="IPR029058">
    <property type="entry name" value="AB_hydrolase_fold"/>
</dbReference>
<name>A0ABU3S2Z1_9HYPH</name>
<accession>A0ABU3S2Z1</accession>
<proteinExistence type="predicted"/>
<dbReference type="RefSeq" id="WP_316017026.1">
    <property type="nucleotide sequence ID" value="NZ_JAWDID010000004.1"/>
</dbReference>
<protein>
    <submittedName>
        <fullName evidence="2">Alpha/beta fold hydrolase</fullName>
    </submittedName>
</protein>
<comment type="caution">
    <text evidence="2">The sequence shown here is derived from an EMBL/GenBank/DDBJ whole genome shotgun (WGS) entry which is preliminary data.</text>
</comment>
<keyword evidence="2" id="KW-0378">Hydrolase</keyword>
<dbReference type="Proteomes" id="UP001254257">
    <property type="component" value="Unassembled WGS sequence"/>
</dbReference>